<accession>A0A9W6L5W6</accession>
<keyword evidence="2" id="KW-1133">Transmembrane helix</keyword>
<organism evidence="3 4">
    <name type="scientific">Pseudonocardia halophobica</name>
    <dbReference type="NCBI Taxonomy" id="29401"/>
    <lineage>
        <taxon>Bacteria</taxon>
        <taxon>Bacillati</taxon>
        <taxon>Actinomycetota</taxon>
        <taxon>Actinomycetes</taxon>
        <taxon>Pseudonocardiales</taxon>
        <taxon>Pseudonocardiaceae</taxon>
        <taxon>Pseudonocardia</taxon>
    </lineage>
</organism>
<evidence type="ECO:0000313" key="4">
    <source>
        <dbReference type="Proteomes" id="UP001143463"/>
    </source>
</evidence>
<feature type="transmembrane region" description="Helical" evidence="2">
    <location>
        <begin position="30"/>
        <end position="49"/>
    </location>
</feature>
<evidence type="ECO:0000313" key="3">
    <source>
        <dbReference type="EMBL" id="GLL11634.1"/>
    </source>
</evidence>
<feature type="region of interest" description="Disordered" evidence="1">
    <location>
        <begin position="1"/>
        <end position="22"/>
    </location>
</feature>
<reference evidence="3" key="2">
    <citation type="submission" date="2023-01" db="EMBL/GenBank/DDBJ databases">
        <authorList>
            <person name="Sun Q."/>
            <person name="Evtushenko L."/>
        </authorList>
    </citation>
    <scope>NUCLEOTIDE SEQUENCE</scope>
    <source>
        <strain evidence="3">VKM Ac-1069</strain>
    </source>
</reference>
<evidence type="ECO:0000256" key="2">
    <source>
        <dbReference type="SAM" id="Phobius"/>
    </source>
</evidence>
<keyword evidence="4" id="KW-1185">Reference proteome</keyword>
<keyword evidence="2" id="KW-0472">Membrane</keyword>
<dbReference type="Proteomes" id="UP001143463">
    <property type="component" value="Unassembled WGS sequence"/>
</dbReference>
<proteinExistence type="predicted"/>
<gene>
    <name evidence="3" type="ORF">GCM10017577_27750</name>
</gene>
<dbReference type="AlphaFoldDB" id="A0A9W6L5W6"/>
<keyword evidence="2" id="KW-0812">Transmembrane</keyword>
<dbReference type="EMBL" id="BSFQ01000009">
    <property type="protein sequence ID" value="GLL11634.1"/>
    <property type="molecule type" value="Genomic_DNA"/>
</dbReference>
<sequence>MGRLDAREAGPPDASAEVLPPYSEAPPRRLLLAVPYLAVPYLAVPYLAVPYSDAALSSSTKKSSSGSSPPP</sequence>
<name>A0A9W6L5W6_9PSEU</name>
<comment type="caution">
    <text evidence="3">The sequence shown here is derived from an EMBL/GenBank/DDBJ whole genome shotgun (WGS) entry which is preliminary data.</text>
</comment>
<protein>
    <submittedName>
        <fullName evidence="3">Uncharacterized protein</fullName>
    </submittedName>
</protein>
<evidence type="ECO:0000256" key="1">
    <source>
        <dbReference type="SAM" id="MobiDB-lite"/>
    </source>
</evidence>
<reference evidence="3" key="1">
    <citation type="journal article" date="2014" name="Int. J. Syst. Evol. Microbiol.">
        <title>Complete genome sequence of Corynebacterium casei LMG S-19264T (=DSM 44701T), isolated from a smear-ripened cheese.</title>
        <authorList>
            <consortium name="US DOE Joint Genome Institute (JGI-PGF)"/>
            <person name="Walter F."/>
            <person name="Albersmeier A."/>
            <person name="Kalinowski J."/>
            <person name="Ruckert C."/>
        </authorList>
    </citation>
    <scope>NUCLEOTIDE SEQUENCE</scope>
    <source>
        <strain evidence="3">VKM Ac-1069</strain>
    </source>
</reference>
<feature type="compositionally biased region" description="Basic and acidic residues" evidence="1">
    <location>
        <begin position="1"/>
        <end position="10"/>
    </location>
</feature>